<protein>
    <submittedName>
        <fullName evidence="2">Genomic scaffold, ProqFM164S03</fullName>
    </submittedName>
</protein>
<dbReference type="AlphaFoldDB" id="W6QUT6"/>
<gene>
    <name evidence="2" type="ORF">PROQFM164_S03g000016</name>
</gene>
<dbReference type="Proteomes" id="UP000030686">
    <property type="component" value="Unassembled WGS sequence"/>
</dbReference>
<reference evidence="2" key="1">
    <citation type="journal article" date="2014" name="Nat. Commun.">
        <title>Multiple recent horizontal transfers of a large genomic region in cheese making fungi.</title>
        <authorList>
            <person name="Cheeseman K."/>
            <person name="Ropars J."/>
            <person name="Renault P."/>
            <person name="Dupont J."/>
            <person name="Gouzy J."/>
            <person name="Branca A."/>
            <person name="Abraham A.L."/>
            <person name="Ceppi M."/>
            <person name="Conseiller E."/>
            <person name="Debuchy R."/>
            <person name="Malagnac F."/>
            <person name="Goarin A."/>
            <person name="Silar P."/>
            <person name="Lacoste S."/>
            <person name="Sallet E."/>
            <person name="Bensimon A."/>
            <person name="Giraud T."/>
            <person name="Brygoo Y."/>
        </authorList>
    </citation>
    <scope>NUCLEOTIDE SEQUENCE [LARGE SCALE GENOMIC DNA]</scope>
    <source>
        <strain evidence="2">FM164</strain>
    </source>
</reference>
<organism evidence="2 3">
    <name type="scientific">Penicillium roqueforti (strain FM164)</name>
    <dbReference type="NCBI Taxonomy" id="1365484"/>
    <lineage>
        <taxon>Eukaryota</taxon>
        <taxon>Fungi</taxon>
        <taxon>Dikarya</taxon>
        <taxon>Ascomycota</taxon>
        <taxon>Pezizomycotina</taxon>
        <taxon>Eurotiomycetes</taxon>
        <taxon>Eurotiomycetidae</taxon>
        <taxon>Eurotiales</taxon>
        <taxon>Aspergillaceae</taxon>
        <taxon>Penicillium</taxon>
    </lineage>
</organism>
<feature type="region of interest" description="Disordered" evidence="1">
    <location>
        <begin position="132"/>
        <end position="155"/>
    </location>
</feature>
<dbReference type="EMBL" id="HG792017">
    <property type="protein sequence ID" value="CDM33292.1"/>
    <property type="molecule type" value="Genomic_DNA"/>
</dbReference>
<evidence type="ECO:0000313" key="3">
    <source>
        <dbReference type="Proteomes" id="UP000030686"/>
    </source>
</evidence>
<accession>W6QUT6</accession>
<keyword evidence="3" id="KW-1185">Reference proteome</keyword>
<sequence length="245" mass="27415">MPSSPRLAAKRRRPRYAGLLEDNALEKLQKISSLIDLRGYLKTDEARKVSEAFTLLSAHSEQSDSFQEFLIKVRDLSGPKQGNALVVLCVVAFGKYAIRSTREIIRLSLPRTIANMKEKFSTTVLEKIGEKHSKGLSQSDAPKPPQAEQNWPSASGSFAPRVPGNLYHPVLTPSPGSVPLDFQVKDLMNFLHEYQGPEKHLQMDCPVLGDTLPSIYLSRETDAKIEFSQTLAAAFVQYVMKHRQH</sequence>
<evidence type="ECO:0000256" key="1">
    <source>
        <dbReference type="SAM" id="MobiDB-lite"/>
    </source>
</evidence>
<evidence type="ECO:0000313" key="2">
    <source>
        <dbReference type="EMBL" id="CDM33292.1"/>
    </source>
</evidence>
<proteinExistence type="predicted"/>
<name>W6QUT6_PENRF</name>
<dbReference type="OrthoDB" id="4526167at2759"/>